<accession>A0A392NBS4</accession>
<protein>
    <submittedName>
        <fullName evidence="1">Uncharacterized protein</fullName>
    </submittedName>
</protein>
<comment type="caution">
    <text evidence="1">The sequence shown here is derived from an EMBL/GenBank/DDBJ whole genome shotgun (WGS) entry which is preliminary data.</text>
</comment>
<feature type="non-terminal residue" evidence="1">
    <location>
        <position position="36"/>
    </location>
</feature>
<keyword evidence="2" id="KW-1185">Reference proteome</keyword>
<proteinExistence type="predicted"/>
<evidence type="ECO:0000313" key="2">
    <source>
        <dbReference type="Proteomes" id="UP000265520"/>
    </source>
</evidence>
<sequence length="36" mass="4227">MVRRCGCISDEAAAEKKMEHCFLLLRFGSYIPKLFY</sequence>
<reference evidence="1 2" key="1">
    <citation type="journal article" date="2018" name="Front. Plant Sci.">
        <title>Red Clover (Trifolium pratense) and Zigzag Clover (T. medium) - A Picture of Genomic Similarities and Differences.</title>
        <authorList>
            <person name="Dluhosova J."/>
            <person name="Istvanek J."/>
            <person name="Nedelnik J."/>
            <person name="Repkova J."/>
        </authorList>
    </citation>
    <scope>NUCLEOTIDE SEQUENCE [LARGE SCALE GENOMIC DNA]</scope>
    <source>
        <strain evidence="2">cv. 10/8</strain>
        <tissue evidence="1">Leaf</tissue>
    </source>
</reference>
<organism evidence="1 2">
    <name type="scientific">Trifolium medium</name>
    <dbReference type="NCBI Taxonomy" id="97028"/>
    <lineage>
        <taxon>Eukaryota</taxon>
        <taxon>Viridiplantae</taxon>
        <taxon>Streptophyta</taxon>
        <taxon>Embryophyta</taxon>
        <taxon>Tracheophyta</taxon>
        <taxon>Spermatophyta</taxon>
        <taxon>Magnoliopsida</taxon>
        <taxon>eudicotyledons</taxon>
        <taxon>Gunneridae</taxon>
        <taxon>Pentapetalae</taxon>
        <taxon>rosids</taxon>
        <taxon>fabids</taxon>
        <taxon>Fabales</taxon>
        <taxon>Fabaceae</taxon>
        <taxon>Papilionoideae</taxon>
        <taxon>50 kb inversion clade</taxon>
        <taxon>NPAAA clade</taxon>
        <taxon>Hologalegina</taxon>
        <taxon>IRL clade</taxon>
        <taxon>Trifolieae</taxon>
        <taxon>Trifolium</taxon>
    </lineage>
</organism>
<dbReference type="EMBL" id="LXQA010034180">
    <property type="protein sequence ID" value="MCH97132.1"/>
    <property type="molecule type" value="Genomic_DNA"/>
</dbReference>
<dbReference type="Proteomes" id="UP000265520">
    <property type="component" value="Unassembled WGS sequence"/>
</dbReference>
<name>A0A392NBS4_9FABA</name>
<evidence type="ECO:0000313" key="1">
    <source>
        <dbReference type="EMBL" id="MCH97132.1"/>
    </source>
</evidence>
<dbReference type="AlphaFoldDB" id="A0A392NBS4"/>